<dbReference type="GO" id="GO:0009966">
    <property type="term" value="P:regulation of signal transduction"/>
    <property type="evidence" value="ECO:0007669"/>
    <property type="project" value="InterPro"/>
</dbReference>
<feature type="region of interest" description="Disordered" evidence="1">
    <location>
        <begin position="83"/>
        <end position="111"/>
    </location>
</feature>
<evidence type="ECO:0000256" key="1">
    <source>
        <dbReference type="SAM" id="MobiDB-lite"/>
    </source>
</evidence>
<feature type="compositionally biased region" description="Basic and acidic residues" evidence="1">
    <location>
        <begin position="156"/>
        <end position="178"/>
    </location>
</feature>
<dbReference type="PANTHER" id="PTHR12398">
    <property type="entry name" value="PROTEIN PHOSPHATASE INHIBITOR"/>
    <property type="match status" value="1"/>
</dbReference>
<accession>Q1ENW2</accession>
<feature type="compositionally biased region" description="Polar residues" evidence="1">
    <location>
        <begin position="84"/>
        <end position="96"/>
    </location>
</feature>
<evidence type="ECO:0008006" key="3">
    <source>
        <dbReference type="Google" id="ProtNLM"/>
    </source>
</evidence>
<sequence>MCIQHMISLFVSCLFLRKSRVRWNEANLDEIEANKPVRQKITEPKTPYHPMIEDDGAVSPRLAFNECLDNSAHAEALMTALNDVASSSRSPNGDWTSSEDETDAMEQDDDSEVDVARLSFTEHRKAHYDEFHKVKELLRAKSLVDEDEEDNSGGETGKEIGDSTSDEVRGPESGEAQKFHTQQIK</sequence>
<proteinExistence type="predicted"/>
<feature type="compositionally biased region" description="Acidic residues" evidence="1">
    <location>
        <begin position="97"/>
        <end position="111"/>
    </location>
</feature>
<dbReference type="PANTHER" id="PTHR12398:SF20">
    <property type="entry name" value="PROTEIN PHOSPHATASE 1 REGULATORY INHIBITOR SUBUNIT 2"/>
    <property type="match status" value="1"/>
</dbReference>
<evidence type="ECO:0000313" key="2">
    <source>
        <dbReference type="EMBL" id="ABF72015.1"/>
    </source>
</evidence>
<name>Q1ENW2_MUSAC</name>
<protein>
    <recommendedName>
        <fullName evidence="3">Protein phosphatase inhibitor 2</fullName>
    </recommendedName>
</protein>
<dbReference type="EMBL" id="AC186955">
    <property type="protein sequence ID" value="ABF72015.1"/>
    <property type="molecule type" value="Genomic_DNA"/>
</dbReference>
<dbReference type="Pfam" id="PF04979">
    <property type="entry name" value="IPP-2"/>
    <property type="match status" value="1"/>
</dbReference>
<organism evidence="2">
    <name type="scientific">Musa acuminata</name>
    <name type="common">Banana</name>
    <name type="synonym">Musa cavendishii</name>
    <dbReference type="NCBI Taxonomy" id="4641"/>
    <lineage>
        <taxon>Eukaryota</taxon>
        <taxon>Viridiplantae</taxon>
        <taxon>Streptophyta</taxon>
        <taxon>Embryophyta</taxon>
        <taxon>Tracheophyta</taxon>
        <taxon>Spermatophyta</taxon>
        <taxon>Magnoliopsida</taxon>
        <taxon>Liliopsida</taxon>
        <taxon>Zingiberales</taxon>
        <taxon>Musaceae</taxon>
        <taxon>Musa</taxon>
    </lineage>
</organism>
<feature type="region of interest" description="Disordered" evidence="1">
    <location>
        <begin position="139"/>
        <end position="185"/>
    </location>
</feature>
<dbReference type="InterPro" id="IPR007062">
    <property type="entry name" value="PPI-2"/>
</dbReference>
<reference evidence="2" key="1">
    <citation type="submission" date="2006-05" db="EMBL/GenBank/DDBJ databases">
        <authorList>
            <person name="Town C.D."/>
            <person name="Ronning C.M."/>
            <person name="Cheung F."/>
            <person name="Haas B.J."/>
            <person name="Althoff R."/>
            <person name="Arbogast T."/>
            <person name="Hine E."/>
            <person name="Piffanelli P."/>
            <person name="Tallon L.J."/>
        </authorList>
    </citation>
    <scope>NUCLEOTIDE SEQUENCE</scope>
</reference>
<gene>
    <name evidence="2" type="ORF">MA4_82I11.10</name>
</gene>
<dbReference type="AlphaFoldDB" id="Q1ENW2"/>
<dbReference type="GO" id="GO:0004864">
    <property type="term" value="F:protein phosphatase inhibitor activity"/>
    <property type="evidence" value="ECO:0007669"/>
    <property type="project" value="InterPro"/>
</dbReference>